<feature type="region of interest" description="Disordered" evidence="1">
    <location>
        <begin position="183"/>
        <end position="241"/>
    </location>
</feature>
<reference evidence="2 3" key="2">
    <citation type="journal article" date="2018" name="Plant J.">
        <title>The Physcomitrella patens chromosome-scale assembly reveals moss genome structure and evolution.</title>
        <authorList>
            <person name="Lang D."/>
            <person name="Ullrich K.K."/>
            <person name="Murat F."/>
            <person name="Fuchs J."/>
            <person name="Jenkins J."/>
            <person name="Haas F.B."/>
            <person name="Piednoel M."/>
            <person name="Gundlach H."/>
            <person name="Van Bel M."/>
            <person name="Meyberg R."/>
            <person name="Vives C."/>
            <person name="Morata J."/>
            <person name="Symeonidi A."/>
            <person name="Hiss M."/>
            <person name="Muchero W."/>
            <person name="Kamisugi Y."/>
            <person name="Saleh O."/>
            <person name="Blanc G."/>
            <person name="Decker E.L."/>
            <person name="van Gessel N."/>
            <person name="Grimwood J."/>
            <person name="Hayes R.D."/>
            <person name="Graham S.W."/>
            <person name="Gunter L.E."/>
            <person name="McDaniel S.F."/>
            <person name="Hoernstein S.N.W."/>
            <person name="Larsson A."/>
            <person name="Li F.W."/>
            <person name="Perroud P.F."/>
            <person name="Phillips J."/>
            <person name="Ranjan P."/>
            <person name="Rokshar D.S."/>
            <person name="Rothfels C.J."/>
            <person name="Schneider L."/>
            <person name="Shu S."/>
            <person name="Stevenson D.W."/>
            <person name="Thummler F."/>
            <person name="Tillich M."/>
            <person name="Villarreal Aguilar J.C."/>
            <person name="Widiez T."/>
            <person name="Wong G.K."/>
            <person name="Wymore A."/>
            <person name="Zhang Y."/>
            <person name="Zimmer A.D."/>
            <person name="Quatrano R.S."/>
            <person name="Mayer K.F.X."/>
            <person name="Goodstein D."/>
            <person name="Casacuberta J.M."/>
            <person name="Vandepoele K."/>
            <person name="Reski R."/>
            <person name="Cuming A.C."/>
            <person name="Tuskan G.A."/>
            <person name="Maumus F."/>
            <person name="Salse J."/>
            <person name="Schmutz J."/>
            <person name="Rensing S.A."/>
        </authorList>
    </citation>
    <scope>NUCLEOTIDE SEQUENCE [LARGE SCALE GENOMIC DNA]</scope>
    <source>
        <strain evidence="2 3">cv. Gransden 2004</strain>
    </source>
</reference>
<dbReference type="AlphaFoldDB" id="A0A7I4EAS7"/>
<feature type="compositionally biased region" description="Low complexity" evidence="1">
    <location>
        <begin position="329"/>
        <end position="357"/>
    </location>
</feature>
<dbReference type="EnsemblPlants" id="Pp3c7_20960V3.2">
    <property type="protein sequence ID" value="Pp3c7_20960V3.2"/>
    <property type="gene ID" value="Pp3c7_20960"/>
</dbReference>
<reference evidence="2" key="3">
    <citation type="submission" date="2020-12" db="UniProtKB">
        <authorList>
            <consortium name="EnsemblPlants"/>
        </authorList>
    </citation>
    <scope>IDENTIFICATION</scope>
</reference>
<dbReference type="Proteomes" id="UP000006727">
    <property type="component" value="Chromosome 7"/>
</dbReference>
<dbReference type="EMBL" id="ABEU02000007">
    <property type="status" value="NOT_ANNOTATED_CDS"/>
    <property type="molecule type" value="Genomic_DNA"/>
</dbReference>
<name>A0A7I4EAS7_PHYPA</name>
<accession>A0A7I4EAS7</accession>
<organism evidence="2 3">
    <name type="scientific">Physcomitrium patens</name>
    <name type="common">Spreading-leaved earth moss</name>
    <name type="synonym">Physcomitrella patens</name>
    <dbReference type="NCBI Taxonomy" id="3218"/>
    <lineage>
        <taxon>Eukaryota</taxon>
        <taxon>Viridiplantae</taxon>
        <taxon>Streptophyta</taxon>
        <taxon>Embryophyta</taxon>
        <taxon>Bryophyta</taxon>
        <taxon>Bryophytina</taxon>
        <taxon>Bryopsida</taxon>
        <taxon>Funariidae</taxon>
        <taxon>Funariales</taxon>
        <taxon>Funariaceae</taxon>
        <taxon>Physcomitrium</taxon>
    </lineage>
</organism>
<keyword evidence="3" id="KW-1185">Reference proteome</keyword>
<evidence type="ECO:0000313" key="3">
    <source>
        <dbReference type="Proteomes" id="UP000006727"/>
    </source>
</evidence>
<reference evidence="2 3" key="1">
    <citation type="journal article" date="2008" name="Science">
        <title>The Physcomitrella genome reveals evolutionary insights into the conquest of land by plants.</title>
        <authorList>
            <person name="Rensing S."/>
            <person name="Lang D."/>
            <person name="Zimmer A."/>
            <person name="Terry A."/>
            <person name="Salamov A."/>
            <person name="Shapiro H."/>
            <person name="Nishiyama T."/>
            <person name="Perroud P.-F."/>
            <person name="Lindquist E."/>
            <person name="Kamisugi Y."/>
            <person name="Tanahashi T."/>
            <person name="Sakakibara K."/>
            <person name="Fujita T."/>
            <person name="Oishi K."/>
            <person name="Shin-I T."/>
            <person name="Kuroki Y."/>
            <person name="Toyoda A."/>
            <person name="Suzuki Y."/>
            <person name="Hashimoto A."/>
            <person name="Yamaguchi K."/>
            <person name="Sugano A."/>
            <person name="Kohara Y."/>
            <person name="Fujiyama A."/>
            <person name="Anterola A."/>
            <person name="Aoki S."/>
            <person name="Ashton N."/>
            <person name="Barbazuk W.B."/>
            <person name="Barker E."/>
            <person name="Bennetzen J."/>
            <person name="Bezanilla M."/>
            <person name="Blankenship R."/>
            <person name="Cho S.H."/>
            <person name="Dutcher S."/>
            <person name="Estelle M."/>
            <person name="Fawcett J.A."/>
            <person name="Gundlach H."/>
            <person name="Hanada K."/>
            <person name="Heyl A."/>
            <person name="Hicks K.A."/>
            <person name="Hugh J."/>
            <person name="Lohr M."/>
            <person name="Mayer K."/>
            <person name="Melkozernov A."/>
            <person name="Murata T."/>
            <person name="Nelson D."/>
            <person name="Pils B."/>
            <person name="Prigge M."/>
            <person name="Reiss B."/>
            <person name="Renner T."/>
            <person name="Rombauts S."/>
            <person name="Rushton P."/>
            <person name="Sanderfoot A."/>
            <person name="Schween G."/>
            <person name="Shiu S.-H."/>
            <person name="Stueber K."/>
            <person name="Theodoulou F.L."/>
            <person name="Tu H."/>
            <person name="Van de Peer Y."/>
            <person name="Verrier P.J."/>
            <person name="Waters E."/>
            <person name="Wood A."/>
            <person name="Yang L."/>
            <person name="Cove D."/>
            <person name="Cuming A."/>
            <person name="Hasebe M."/>
            <person name="Lucas S."/>
            <person name="Mishler D.B."/>
            <person name="Reski R."/>
            <person name="Grigoriev I."/>
            <person name="Quatrano R.S."/>
            <person name="Boore J.L."/>
        </authorList>
    </citation>
    <scope>NUCLEOTIDE SEQUENCE [LARGE SCALE GENOMIC DNA]</scope>
    <source>
        <strain evidence="2 3">cv. Gransden 2004</strain>
    </source>
</reference>
<evidence type="ECO:0000313" key="2">
    <source>
        <dbReference type="EnsemblPlants" id="Pp3c7_20960V3.2"/>
    </source>
</evidence>
<sequence>MRHSRTKMINTITGITPTSVSTIFTNLSNMSKSLLPTCRLNSPLLQHPPLFCKHSFVCSVSLKHTGGSDVSSNPLQIAFITADLSNFPAPPPSHHAPSPCHRQSTYFIRLYLNQPSPPPFAHHRITTPLPHHPLTFPRFHLSPSPTQASHSAPLPTSVLPVVDYQRWQYRHIASIAFSHLPTVSPTHPSHPQDLIRCNSPLHTPPASYPPSPQPRPVSTSNTPKPATLPAALQPSLSTSSNRTCASCSCFSIGWSSSAFGSPMHFCTAPTSMAASNIPRLSTSYIHSHARTPPSRLPLMTTSMPNPCIQPTNQPSATVPSHLTYTATLSLPPRTPARTSSPSLGTGSGSPSQSPTTSMAFRCR</sequence>
<feature type="region of interest" description="Disordered" evidence="1">
    <location>
        <begin position="326"/>
        <end position="363"/>
    </location>
</feature>
<protein>
    <submittedName>
        <fullName evidence="2">Uncharacterized protein</fullName>
    </submittedName>
</protein>
<evidence type="ECO:0000256" key="1">
    <source>
        <dbReference type="SAM" id="MobiDB-lite"/>
    </source>
</evidence>
<dbReference type="Gramene" id="Pp3c7_20960V3.2">
    <property type="protein sequence ID" value="Pp3c7_20960V3.2"/>
    <property type="gene ID" value="Pp3c7_20960"/>
</dbReference>
<proteinExistence type="predicted"/>
<feature type="compositionally biased region" description="Pro residues" evidence="1">
    <location>
        <begin position="202"/>
        <end position="215"/>
    </location>
</feature>
<dbReference type="InParanoid" id="A0A7I4EAS7"/>